<dbReference type="EMBL" id="LBNE01000004">
    <property type="protein sequence ID" value="KKO71900.1"/>
    <property type="molecule type" value="Genomic_DNA"/>
</dbReference>
<organism evidence="6 8">
    <name type="scientific">Kerstersia gyiorum</name>
    <dbReference type="NCBI Taxonomy" id="206506"/>
    <lineage>
        <taxon>Bacteria</taxon>
        <taxon>Pseudomonadati</taxon>
        <taxon>Pseudomonadota</taxon>
        <taxon>Betaproteobacteria</taxon>
        <taxon>Burkholderiales</taxon>
        <taxon>Alcaligenaceae</taxon>
        <taxon>Kerstersia</taxon>
    </lineage>
</organism>
<evidence type="ECO:0000313" key="7">
    <source>
        <dbReference type="EMBL" id="RZS65018.1"/>
    </source>
</evidence>
<dbReference type="NCBIfam" id="TIGR01838">
    <property type="entry name" value="PHA_synth_I"/>
    <property type="match status" value="1"/>
</dbReference>
<dbReference type="Proteomes" id="UP000078084">
    <property type="component" value="Unassembled WGS sequence"/>
</dbReference>
<dbReference type="AlphaFoldDB" id="A0A171KSN3"/>
<dbReference type="Proteomes" id="UP000292039">
    <property type="component" value="Unassembled WGS sequence"/>
</dbReference>
<dbReference type="InterPro" id="IPR010941">
    <property type="entry name" value="PhaC_N"/>
</dbReference>
<protein>
    <submittedName>
        <fullName evidence="6">Poly(3-hydroxyalkanoate) polymerase</fullName>
    </submittedName>
    <submittedName>
        <fullName evidence="7">Polyhydroxyalkanoate synthase</fullName>
    </submittedName>
</protein>
<dbReference type="InterPro" id="IPR029058">
    <property type="entry name" value="AB_hydrolase_fold"/>
</dbReference>
<dbReference type="EMBL" id="SGWZ01000007">
    <property type="protein sequence ID" value="RZS65018.1"/>
    <property type="molecule type" value="Genomic_DNA"/>
</dbReference>
<evidence type="ECO:0000313" key="8">
    <source>
        <dbReference type="Proteomes" id="UP000078084"/>
    </source>
</evidence>
<accession>A0A171KSN3</accession>
<evidence type="ECO:0000256" key="3">
    <source>
        <dbReference type="ARBA" id="ARBA00022679"/>
    </source>
</evidence>
<feature type="domain" description="Poly-beta-hydroxybutyrate polymerase N-terminal" evidence="5">
    <location>
        <begin position="45"/>
        <end position="211"/>
    </location>
</feature>
<comment type="subcellular location">
    <subcellularLocation>
        <location evidence="1">Cytoplasm</location>
    </subcellularLocation>
</comment>
<dbReference type="PATRIC" id="fig|206506.3.peg.1700"/>
<reference evidence="7 9" key="2">
    <citation type="submission" date="2019-02" db="EMBL/GenBank/DDBJ databases">
        <title>Genomic Encyclopedia of Type Strains, Phase IV (KMG-IV): sequencing the most valuable type-strain genomes for metagenomic binning, comparative biology and taxonomic classification.</title>
        <authorList>
            <person name="Goeker M."/>
        </authorList>
    </citation>
    <scope>NUCLEOTIDE SEQUENCE [LARGE SCALE GENOMIC DNA]</scope>
    <source>
        <strain evidence="7 9">DSM 16618</strain>
    </source>
</reference>
<keyword evidence="3" id="KW-0808">Transferase</keyword>
<evidence type="ECO:0000256" key="1">
    <source>
        <dbReference type="ARBA" id="ARBA00004496"/>
    </source>
</evidence>
<evidence type="ECO:0000313" key="6">
    <source>
        <dbReference type="EMBL" id="KKO71900.1"/>
    </source>
</evidence>
<dbReference type="GO" id="GO:0042619">
    <property type="term" value="P:poly-hydroxybutyrate biosynthetic process"/>
    <property type="evidence" value="ECO:0007669"/>
    <property type="project" value="InterPro"/>
</dbReference>
<proteinExistence type="predicted"/>
<evidence type="ECO:0000256" key="4">
    <source>
        <dbReference type="ARBA" id="ARBA00023315"/>
    </source>
</evidence>
<dbReference type="InterPro" id="IPR051321">
    <property type="entry name" value="PHA/PHB_synthase"/>
</dbReference>
<dbReference type="SUPFAM" id="SSF53474">
    <property type="entry name" value="alpha/beta-Hydrolases"/>
    <property type="match status" value="1"/>
</dbReference>
<keyword evidence="8" id="KW-1185">Reference proteome</keyword>
<dbReference type="PANTHER" id="PTHR36837">
    <property type="entry name" value="POLY(3-HYDROXYALKANOATE) POLYMERASE SUBUNIT PHAC"/>
    <property type="match status" value="1"/>
</dbReference>
<evidence type="ECO:0000259" key="5">
    <source>
        <dbReference type="Pfam" id="PF07167"/>
    </source>
</evidence>
<keyword evidence="4" id="KW-0012">Acyltransferase</keyword>
<name>A0A171KSN3_9BURK</name>
<dbReference type="Gene3D" id="3.40.50.1820">
    <property type="entry name" value="alpha/beta hydrolase"/>
    <property type="match status" value="1"/>
</dbReference>
<evidence type="ECO:0000256" key="2">
    <source>
        <dbReference type="ARBA" id="ARBA00022490"/>
    </source>
</evidence>
<comment type="caution">
    <text evidence="6">The sequence shown here is derived from an EMBL/GenBank/DDBJ whole genome shotgun (WGS) entry which is preliminary data.</text>
</comment>
<sequence length="540" mass="59875">MKAAASDSVPVFCPPEAWQLMQQEFMDAYRQVLQAWQSGSLPALRDRRFSAPAWAESQQHLLLAHLHVLAEQTLTRMARSADMSAEMRERLEFSLMQWLEASAPSNFLALNPDVIRRASESAGASLARGMENLLADVRRGRMLQSDESAFELGRNLGVSPGAVVYENPLFQLIQYEPLTSQVHARPLVIVPPCINKFYILDLRPENSLVRHAVAAGHTVFMVSWRNPQPDDADAEQLSLARWDDYVEEGVLRALAVAADISRQEQVNALGFCIGGTLLGAALAVAVARGRQPVAALTLLTTMLDFRDVGVLKVFVDEAHAALRDAALGQGGLLRAAELNTTFAFLRPRELVWSYFVSNYLKGDMPPPFDLLYWNADGTNLPGPFFTWYFRQAYLENRLCVPGALEVCGEALDLGLVDVPAYVYASRDDHIVPWQTAYASLEALRGPTRFVLGSSGHIAGVVNPPAGSRRQHWTLEAGDYPADPDLWLQAATQHAGSWWPDWLAWLAPHGGRQRRAPQKLGNTRYKPLEPAPGRYVMVKAE</sequence>
<dbReference type="RefSeq" id="WP_068370152.1">
    <property type="nucleotide sequence ID" value="NZ_CBCSEB010000005.1"/>
</dbReference>
<evidence type="ECO:0000313" key="9">
    <source>
        <dbReference type="Proteomes" id="UP000292039"/>
    </source>
</evidence>
<dbReference type="GO" id="GO:0005737">
    <property type="term" value="C:cytoplasm"/>
    <property type="evidence" value="ECO:0007669"/>
    <property type="project" value="UniProtKB-SubCell"/>
</dbReference>
<dbReference type="PANTHER" id="PTHR36837:SF5">
    <property type="entry name" value="POLY-3-HYDROXYBUTYRATE SYNTHASE"/>
    <property type="match status" value="1"/>
</dbReference>
<dbReference type="InterPro" id="IPR010963">
    <property type="entry name" value="PHA_synth_I"/>
</dbReference>
<gene>
    <name evidence="6" type="ORF">AAV32_07940</name>
    <name evidence="7" type="ORF">EV679_3373</name>
</gene>
<dbReference type="Pfam" id="PF07167">
    <property type="entry name" value="PhaC_N"/>
    <property type="match status" value="1"/>
</dbReference>
<keyword evidence="2" id="KW-0963">Cytoplasm</keyword>
<dbReference type="STRING" id="206506.AAV32_07940"/>
<reference evidence="6 8" key="1">
    <citation type="submission" date="2015-04" db="EMBL/GenBank/DDBJ databases">
        <title>Genome sequence of Kerstersia gyiorum CG1.</title>
        <authorList>
            <person name="Greninger A.L."/>
            <person name="Kozyreva V."/>
            <person name="Chaturvedi V."/>
        </authorList>
    </citation>
    <scope>NUCLEOTIDE SEQUENCE [LARGE SCALE GENOMIC DNA]</scope>
    <source>
        <strain evidence="6 8">CG1</strain>
    </source>
</reference>
<dbReference type="GO" id="GO:0016746">
    <property type="term" value="F:acyltransferase activity"/>
    <property type="evidence" value="ECO:0007669"/>
    <property type="project" value="UniProtKB-KW"/>
</dbReference>